<evidence type="ECO:0000259" key="6">
    <source>
        <dbReference type="Pfam" id="PF17827"/>
    </source>
</evidence>
<dbReference type="GO" id="GO:0032259">
    <property type="term" value="P:methylation"/>
    <property type="evidence" value="ECO:0007669"/>
    <property type="project" value="UniProtKB-KW"/>
</dbReference>
<comment type="similarity">
    <text evidence="4">Belongs to the protein N5-glutamine methyltransferase family. PrmC subfamily.</text>
</comment>
<dbReference type="InterPro" id="IPR025714">
    <property type="entry name" value="Methyltranfer_dom"/>
</dbReference>
<evidence type="ECO:0000313" key="7">
    <source>
        <dbReference type="EMBL" id="MCF3946490.1"/>
    </source>
</evidence>
<keyword evidence="1 4" id="KW-0489">Methyltransferase</keyword>
<dbReference type="InterPro" id="IPR002052">
    <property type="entry name" value="DNA_methylase_N6_adenine_CS"/>
</dbReference>
<keyword evidence="3 4" id="KW-0949">S-adenosyl-L-methionine</keyword>
<evidence type="ECO:0000256" key="1">
    <source>
        <dbReference type="ARBA" id="ARBA00022603"/>
    </source>
</evidence>
<dbReference type="InterPro" id="IPR029063">
    <property type="entry name" value="SAM-dependent_MTases_sf"/>
</dbReference>
<dbReference type="SUPFAM" id="SSF53335">
    <property type="entry name" value="S-adenosyl-L-methionine-dependent methyltransferases"/>
    <property type="match status" value="1"/>
</dbReference>
<proteinExistence type="inferred from homology"/>
<dbReference type="PROSITE" id="PS00092">
    <property type="entry name" value="N6_MTASE"/>
    <property type="match status" value="1"/>
</dbReference>
<evidence type="ECO:0000313" key="8">
    <source>
        <dbReference type="Proteomes" id="UP001521209"/>
    </source>
</evidence>
<feature type="binding site" evidence="4">
    <location>
        <position position="183"/>
    </location>
    <ligand>
        <name>S-adenosyl-L-methionine</name>
        <dbReference type="ChEBI" id="CHEBI:59789"/>
    </ligand>
</feature>
<dbReference type="GO" id="GO:0102559">
    <property type="term" value="F:peptide chain release factor N(5)-glutamine methyltransferase activity"/>
    <property type="evidence" value="ECO:0007669"/>
    <property type="project" value="UniProtKB-EC"/>
</dbReference>
<comment type="caution">
    <text evidence="7">The sequence shown here is derived from an EMBL/GenBank/DDBJ whole genome shotgun (WGS) entry which is preliminary data.</text>
</comment>
<evidence type="ECO:0000256" key="2">
    <source>
        <dbReference type="ARBA" id="ARBA00022679"/>
    </source>
</evidence>
<reference evidence="7 8" key="1">
    <citation type="submission" date="2022-01" db="EMBL/GenBank/DDBJ databases">
        <authorList>
            <person name="Won M."/>
            <person name="Kim S.-J."/>
            <person name="Kwon S.-W."/>
        </authorList>
    </citation>
    <scope>NUCLEOTIDE SEQUENCE [LARGE SCALE GENOMIC DNA]</scope>
    <source>
        <strain evidence="7 8">KCTC 23505</strain>
    </source>
</reference>
<accession>A0ABS9DWD4</accession>
<dbReference type="Gene3D" id="1.10.8.10">
    <property type="entry name" value="DNA helicase RuvA subunit, C-terminal domain"/>
    <property type="match status" value="1"/>
</dbReference>
<dbReference type="Pfam" id="PF17827">
    <property type="entry name" value="PrmC_N"/>
    <property type="match status" value="1"/>
</dbReference>
<comment type="function">
    <text evidence="4">Methylates the class 1 translation termination release factors RF1/PrfA and RF2/PrfB on the glutamine residue of the universally conserved GGQ motif.</text>
</comment>
<evidence type="ECO:0000256" key="4">
    <source>
        <dbReference type="HAMAP-Rule" id="MF_02126"/>
    </source>
</evidence>
<dbReference type="InterPro" id="IPR050320">
    <property type="entry name" value="N5-glutamine_MTase"/>
</dbReference>
<feature type="binding site" evidence="4">
    <location>
        <position position="169"/>
    </location>
    <ligand>
        <name>S-adenosyl-L-methionine</name>
        <dbReference type="ChEBI" id="CHEBI:59789"/>
    </ligand>
</feature>
<evidence type="ECO:0000256" key="3">
    <source>
        <dbReference type="ARBA" id="ARBA00022691"/>
    </source>
</evidence>
<dbReference type="RefSeq" id="WP_235703723.1">
    <property type="nucleotide sequence ID" value="NZ_JAKGBZ010000010.1"/>
</dbReference>
<dbReference type="Proteomes" id="UP001521209">
    <property type="component" value="Unassembled WGS sequence"/>
</dbReference>
<keyword evidence="2 4" id="KW-0808">Transferase</keyword>
<sequence>MIPLGEAIARIAAMLEAAGIPGARREARLILAHALGCDVGALWSRDAVPDGAGLAFAARRAAREPLAYITGHREFWSLDLAVSPATLIPRPDTETLIEAALRHCPDRVRVRRILDLGTGTGALLLAALVEFPGAFGIGVDRVPAATSLARDNAARLGLADRTAFFAGDWGDALAGQFDLILANPPYIRSNDIASLMPEVTRHEPVLALDGGPDGLDAYRRIIAALPGQMAPGGIAIVESGAGQYDEIAALARTCALETDGHADLAGVPRAIVMTRTT</sequence>
<dbReference type="Gene3D" id="3.40.50.150">
    <property type="entry name" value="Vaccinia Virus protein VP39"/>
    <property type="match status" value="1"/>
</dbReference>
<dbReference type="InterPro" id="IPR004556">
    <property type="entry name" value="HemK-like"/>
</dbReference>
<dbReference type="EC" id="2.1.1.297" evidence="4"/>
<dbReference type="InterPro" id="IPR019874">
    <property type="entry name" value="RF_methyltr_PrmC"/>
</dbReference>
<dbReference type="CDD" id="cd02440">
    <property type="entry name" value="AdoMet_MTases"/>
    <property type="match status" value="1"/>
</dbReference>
<feature type="domain" description="Methyltransferase" evidence="5">
    <location>
        <begin position="112"/>
        <end position="194"/>
    </location>
</feature>
<dbReference type="HAMAP" id="MF_02126">
    <property type="entry name" value="RF_methyltr_PrmC"/>
    <property type="match status" value="1"/>
</dbReference>
<gene>
    <name evidence="4 7" type="primary">prmC</name>
    <name evidence="7" type="ORF">L2A60_07310</name>
</gene>
<dbReference type="PANTHER" id="PTHR18895:SF74">
    <property type="entry name" value="MTRF1L RELEASE FACTOR GLUTAMINE METHYLTRANSFERASE"/>
    <property type="match status" value="1"/>
</dbReference>
<feature type="binding site" evidence="4">
    <location>
        <begin position="183"/>
        <end position="186"/>
    </location>
    <ligand>
        <name>substrate</name>
    </ligand>
</feature>
<dbReference type="PANTHER" id="PTHR18895">
    <property type="entry name" value="HEMK METHYLTRANSFERASE"/>
    <property type="match status" value="1"/>
</dbReference>
<name>A0ABS9DWD4_9PROT</name>
<evidence type="ECO:0000259" key="5">
    <source>
        <dbReference type="Pfam" id="PF13847"/>
    </source>
</evidence>
<dbReference type="EMBL" id="JAKGBZ010000010">
    <property type="protein sequence ID" value="MCF3946490.1"/>
    <property type="molecule type" value="Genomic_DNA"/>
</dbReference>
<feature type="binding site" evidence="4">
    <location>
        <begin position="117"/>
        <end position="121"/>
    </location>
    <ligand>
        <name>S-adenosyl-L-methionine</name>
        <dbReference type="ChEBI" id="CHEBI:59789"/>
    </ligand>
</feature>
<dbReference type="NCBIfam" id="TIGR00536">
    <property type="entry name" value="hemK_fam"/>
    <property type="match status" value="1"/>
</dbReference>
<feature type="binding site" evidence="4">
    <location>
        <position position="140"/>
    </location>
    <ligand>
        <name>S-adenosyl-L-methionine</name>
        <dbReference type="ChEBI" id="CHEBI:59789"/>
    </ligand>
</feature>
<dbReference type="NCBIfam" id="TIGR03534">
    <property type="entry name" value="RF_mod_PrmC"/>
    <property type="match status" value="1"/>
</dbReference>
<dbReference type="InterPro" id="IPR040758">
    <property type="entry name" value="PrmC_N"/>
</dbReference>
<dbReference type="Pfam" id="PF13847">
    <property type="entry name" value="Methyltransf_31"/>
    <property type="match status" value="1"/>
</dbReference>
<protein>
    <recommendedName>
        <fullName evidence="4">Release factor glutamine methyltransferase</fullName>
        <shortName evidence="4">RF MTase</shortName>
        <ecNumber evidence="4">2.1.1.297</ecNumber>
    </recommendedName>
    <alternativeName>
        <fullName evidence="4">N5-glutamine methyltransferase PrmC</fullName>
    </alternativeName>
    <alternativeName>
        <fullName evidence="4">Protein-(glutamine-N5) MTase PrmC</fullName>
    </alternativeName>
    <alternativeName>
        <fullName evidence="4">Protein-glutamine N-methyltransferase PrmC</fullName>
    </alternativeName>
</protein>
<organism evidence="7 8">
    <name type="scientific">Acidiphilium iwatense</name>
    <dbReference type="NCBI Taxonomy" id="768198"/>
    <lineage>
        <taxon>Bacteria</taxon>
        <taxon>Pseudomonadati</taxon>
        <taxon>Pseudomonadota</taxon>
        <taxon>Alphaproteobacteria</taxon>
        <taxon>Acetobacterales</taxon>
        <taxon>Acidocellaceae</taxon>
        <taxon>Acidiphilium</taxon>
    </lineage>
</organism>
<keyword evidence="8" id="KW-1185">Reference proteome</keyword>
<feature type="domain" description="Release factor glutamine methyltransferase N-terminal" evidence="6">
    <location>
        <begin position="6"/>
        <end position="71"/>
    </location>
</feature>
<comment type="catalytic activity">
    <reaction evidence="4">
        <text>L-glutaminyl-[peptide chain release factor] + S-adenosyl-L-methionine = N(5)-methyl-L-glutaminyl-[peptide chain release factor] + S-adenosyl-L-homocysteine + H(+)</text>
        <dbReference type="Rhea" id="RHEA:42896"/>
        <dbReference type="Rhea" id="RHEA-COMP:10271"/>
        <dbReference type="Rhea" id="RHEA-COMP:10272"/>
        <dbReference type="ChEBI" id="CHEBI:15378"/>
        <dbReference type="ChEBI" id="CHEBI:30011"/>
        <dbReference type="ChEBI" id="CHEBI:57856"/>
        <dbReference type="ChEBI" id="CHEBI:59789"/>
        <dbReference type="ChEBI" id="CHEBI:61891"/>
        <dbReference type="EC" id="2.1.1.297"/>
    </reaction>
</comment>